<evidence type="ECO:0000256" key="12">
    <source>
        <dbReference type="ARBA" id="ARBA00023136"/>
    </source>
</evidence>
<evidence type="ECO:0000256" key="8">
    <source>
        <dbReference type="ARBA" id="ARBA00022798"/>
    </source>
</evidence>
<dbReference type="GO" id="GO:0006071">
    <property type="term" value="P:glycerol metabolic process"/>
    <property type="evidence" value="ECO:0007669"/>
    <property type="project" value="UniProtKB-KW"/>
</dbReference>
<evidence type="ECO:0000256" key="5">
    <source>
        <dbReference type="ARBA" id="ARBA00022516"/>
    </source>
</evidence>
<name>A0A9W7AVN9_9STRA</name>
<evidence type="ECO:0000256" key="14">
    <source>
        <dbReference type="RuleBase" id="RU367023"/>
    </source>
</evidence>
<dbReference type="EMBL" id="BLQM01000262">
    <property type="protein sequence ID" value="GMH79167.1"/>
    <property type="molecule type" value="Genomic_DNA"/>
</dbReference>
<accession>A0A9W7AVN9</accession>
<comment type="pathway">
    <text evidence="3">Lipid metabolism.</text>
</comment>
<keyword evidence="6 14" id="KW-0808">Transferase</keyword>
<dbReference type="PANTHER" id="PTHR12317">
    <property type="entry name" value="DIACYLGLYCEROL O-ACYLTRANSFERASE"/>
    <property type="match status" value="1"/>
</dbReference>
<evidence type="ECO:0000256" key="7">
    <source>
        <dbReference type="ARBA" id="ARBA00022692"/>
    </source>
</evidence>
<dbReference type="GO" id="GO:0004144">
    <property type="term" value="F:diacylglycerol O-acyltransferase activity"/>
    <property type="evidence" value="ECO:0007669"/>
    <property type="project" value="TreeGrafter"/>
</dbReference>
<keyword evidence="11" id="KW-0443">Lipid metabolism</keyword>
<dbReference type="Pfam" id="PF03982">
    <property type="entry name" value="DAGAT"/>
    <property type="match status" value="1"/>
</dbReference>
<evidence type="ECO:0000256" key="6">
    <source>
        <dbReference type="ARBA" id="ARBA00022679"/>
    </source>
</evidence>
<evidence type="ECO:0000256" key="3">
    <source>
        <dbReference type="ARBA" id="ARBA00005189"/>
    </source>
</evidence>
<evidence type="ECO:0000256" key="1">
    <source>
        <dbReference type="ARBA" id="ARBA00004477"/>
    </source>
</evidence>
<dbReference type="Proteomes" id="UP001162640">
    <property type="component" value="Unassembled WGS sequence"/>
</dbReference>
<evidence type="ECO:0000256" key="11">
    <source>
        <dbReference type="ARBA" id="ARBA00023098"/>
    </source>
</evidence>
<dbReference type="InterPro" id="IPR007130">
    <property type="entry name" value="DAGAT"/>
</dbReference>
<sequence length="364" mass="40030">MPPIGPTLANIIAVLSWIAPIFLLPGSLVLIGAYRGPRAIGACLLMGGVLAGGPKNVGFRSACLAVLAATTATAPIADRSTSLTGLVALFIMLGMITEIPGRPKQWGRFPFFRKLLTEILDGRAYYKRAELKGNLKGVKPGKVLYAVHPHGVLTAGWTWNMFFNEEFHKRCGRVGFLLDEGLRLKSPSFRLMCDWVATDEQWAGPATKRVMLKSMSEGKSSLALLPGGFQEATLCSRGRDRVYIKNRAGFVKYCLMHGYSIVPVYTFGESDTYGCFSWLLGPRLALAKRNIPAAAMWGVSWCPFLPRPAELLTYIGDEIKLPVIAEPSKADIKKYHGQYMEKLQALFDKHKADAGRPGAKLEMY</sequence>
<gene>
    <name evidence="15" type="ORF">TL16_g08055</name>
</gene>
<evidence type="ECO:0000313" key="15">
    <source>
        <dbReference type="EMBL" id="GMH79167.1"/>
    </source>
</evidence>
<keyword evidence="7 14" id="KW-0812">Transmembrane</keyword>
<proteinExistence type="inferred from homology"/>
<evidence type="ECO:0000256" key="4">
    <source>
        <dbReference type="ARBA" id="ARBA00005420"/>
    </source>
</evidence>
<organism evidence="15 16">
    <name type="scientific">Triparma laevis f. inornata</name>
    <dbReference type="NCBI Taxonomy" id="1714386"/>
    <lineage>
        <taxon>Eukaryota</taxon>
        <taxon>Sar</taxon>
        <taxon>Stramenopiles</taxon>
        <taxon>Ochrophyta</taxon>
        <taxon>Bolidophyceae</taxon>
        <taxon>Parmales</taxon>
        <taxon>Triparmaceae</taxon>
        <taxon>Triparma</taxon>
    </lineage>
</organism>
<keyword evidence="12 14" id="KW-0472">Membrane</keyword>
<evidence type="ECO:0000256" key="2">
    <source>
        <dbReference type="ARBA" id="ARBA00004771"/>
    </source>
</evidence>
<evidence type="ECO:0000256" key="9">
    <source>
        <dbReference type="ARBA" id="ARBA00022824"/>
    </source>
</evidence>
<dbReference type="EC" id="2.3.1.-" evidence="14"/>
<comment type="pathway">
    <text evidence="2">Glycerolipid metabolism; triacylglycerol biosynthesis.</text>
</comment>
<keyword evidence="13" id="KW-0012">Acyltransferase</keyword>
<evidence type="ECO:0000256" key="13">
    <source>
        <dbReference type="ARBA" id="ARBA00023315"/>
    </source>
</evidence>
<keyword evidence="9 14" id="KW-0256">Endoplasmic reticulum</keyword>
<dbReference type="GO" id="GO:0005789">
    <property type="term" value="C:endoplasmic reticulum membrane"/>
    <property type="evidence" value="ECO:0007669"/>
    <property type="project" value="UniProtKB-SubCell"/>
</dbReference>
<keyword evidence="8" id="KW-0319">Glycerol metabolism</keyword>
<protein>
    <recommendedName>
        <fullName evidence="14">Acyltransferase</fullName>
        <ecNumber evidence="14">2.3.1.-</ecNumber>
    </recommendedName>
</protein>
<feature type="transmembrane region" description="Helical" evidence="14">
    <location>
        <begin position="12"/>
        <end position="36"/>
    </location>
</feature>
<dbReference type="GO" id="GO:0019432">
    <property type="term" value="P:triglyceride biosynthetic process"/>
    <property type="evidence" value="ECO:0007669"/>
    <property type="project" value="TreeGrafter"/>
</dbReference>
<feature type="transmembrane region" description="Helical" evidence="14">
    <location>
        <begin position="83"/>
        <end position="101"/>
    </location>
</feature>
<evidence type="ECO:0000256" key="10">
    <source>
        <dbReference type="ARBA" id="ARBA00022989"/>
    </source>
</evidence>
<dbReference type="PANTHER" id="PTHR12317:SF0">
    <property type="entry name" value="ACYLTRANSFERASE"/>
    <property type="match status" value="1"/>
</dbReference>
<comment type="caution">
    <text evidence="15">The sequence shown here is derived from an EMBL/GenBank/DDBJ whole genome shotgun (WGS) entry which is preliminary data.</text>
</comment>
<reference evidence="16" key="1">
    <citation type="journal article" date="2023" name="Commun. Biol.">
        <title>Genome analysis of Parmales, the sister group of diatoms, reveals the evolutionary specialization of diatoms from phago-mixotrophs to photoautotrophs.</title>
        <authorList>
            <person name="Ban H."/>
            <person name="Sato S."/>
            <person name="Yoshikawa S."/>
            <person name="Yamada K."/>
            <person name="Nakamura Y."/>
            <person name="Ichinomiya M."/>
            <person name="Sato N."/>
            <person name="Blanc-Mathieu R."/>
            <person name="Endo H."/>
            <person name="Kuwata A."/>
            <person name="Ogata H."/>
        </authorList>
    </citation>
    <scope>NUCLEOTIDE SEQUENCE [LARGE SCALE GENOMIC DNA]</scope>
</reference>
<keyword evidence="5" id="KW-0444">Lipid biosynthesis</keyword>
<dbReference type="AlphaFoldDB" id="A0A9W7AVN9"/>
<evidence type="ECO:0000313" key="16">
    <source>
        <dbReference type="Proteomes" id="UP001162640"/>
    </source>
</evidence>
<comment type="similarity">
    <text evidence="4 14">Belongs to the diacylglycerol acyltransferase family.</text>
</comment>
<comment type="subcellular location">
    <subcellularLocation>
        <location evidence="1 14">Endoplasmic reticulum membrane</location>
        <topology evidence="1 14">Multi-pass membrane protein</topology>
    </subcellularLocation>
</comment>
<keyword evidence="10 14" id="KW-1133">Transmembrane helix</keyword>